<keyword evidence="1" id="KW-0472">Membrane</keyword>
<feature type="domain" description="EamA" evidence="2">
    <location>
        <begin position="6"/>
        <end position="138"/>
    </location>
</feature>
<dbReference type="Gene3D" id="1.10.3730.20">
    <property type="match status" value="2"/>
</dbReference>
<dbReference type="EMBL" id="AAEW02000003">
    <property type="protein sequence ID" value="EAT16879.1"/>
    <property type="molecule type" value="Genomic_DNA"/>
</dbReference>
<dbReference type="OrthoDB" id="9814238at2"/>
<name>Q1K2K2_DESA6</name>
<feature type="transmembrane region" description="Helical" evidence="1">
    <location>
        <begin position="244"/>
        <end position="262"/>
    </location>
</feature>
<feature type="domain" description="EamA" evidence="2">
    <location>
        <begin position="151"/>
        <end position="284"/>
    </location>
</feature>
<dbReference type="PANTHER" id="PTHR22911">
    <property type="entry name" value="ACYL-MALONYL CONDENSING ENZYME-RELATED"/>
    <property type="match status" value="1"/>
</dbReference>
<evidence type="ECO:0000313" key="4">
    <source>
        <dbReference type="Proteomes" id="UP000005695"/>
    </source>
</evidence>
<sequence length="310" mass="32830">MRGANIVFVALAALCWGLSGGIAGILISSGWDALALSFYRGTIGLLIFLGWLCLRPHGSGLNNRRMWFWSAIAGLGVAGNFSFYFVSVTHCNVAIAVTLMYSAPVFVCLVSFALKLERPTVLKWTAIATVMLGIVLLTQIYDLDASNVTLFGVSAGLLAGVSYTIFIFGFKYATQYGSPQAILSIAFAMLATLLVWFDHVEISYAILSAPQWPLIAGLGILGAGVSFTLYLLGLKHTGPTSASIVAMIEPVTAALFGVVVLHESLAGSQMVGMGVIIITVTVLSIYSKAEPAHDLGSIQSNSNQKKGPGR</sequence>
<dbReference type="InterPro" id="IPR037185">
    <property type="entry name" value="EmrE-like"/>
</dbReference>
<evidence type="ECO:0000259" key="2">
    <source>
        <dbReference type="Pfam" id="PF00892"/>
    </source>
</evidence>
<proteinExistence type="predicted"/>
<organism evidence="3 4">
    <name type="scientific">Desulfuromonas acetoxidans (strain DSM 684 / 11070)</name>
    <dbReference type="NCBI Taxonomy" id="281689"/>
    <lineage>
        <taxon>Bacteria</taxon>
        <taxon>Pseudomonadati</taxon>
        <taxon>Thermodesulfobacteriota</taxon>
        <taxon>Desulfuromonadia</taxon>
        <taxon>Desulfuromonadales</taxon>
        <taxon>Desulfuromonadaceae</taxon>
        <taxon>Desulfuromonas</taxon>
    </lineage>
</organism>
<feature type="transmembrane region" description="Helical" evidence="1">
    <location>
        <begin position="93"/>
        <end position="114"/>
    </location>
</feature>
<feature type="transmembrane region" description="Helical" evidence="1">
    <location>
        <begin position="268"/>
        <end position="286"/>
    </location>
</feature>
<dbReference type="GO" id="GO:0016020">
    <property type="term" value="C:membrane"/>
    <property type="evidence" value="ECO:0007669"/>
    <property type="project" value="InterPro"/>
</dbReference>
<protein>
    <recommendedName>
        <fullName evidence="2">EamA domain-containing protein</fullName>
    </recommendedName>
</protein>
<reference evidence="3" key="1">
    <citation type="submission" date="2006-05" db="EMBL/GenBank/DDBJ databases">
        <title>Annotation of the draft genome assembly of Desulfuromonas acetoxidans DSM 684.</title>
        <authorList>
            <consortium name="US DOE Joint Genome Institute (JGI-ORNL)"/>
            <person name="Larimer F."/>
            <person name="Land M."/>
            <person name="Hauser L."/>
        </authorList>
    </citation>
    <scope>NUCLEOTIDE SEQUENCE [LARGE SCALE GENOMIC DNA]</scope>
    <source>
        <strain evidence="3">DSM 684</strain>
    </source>
</reference>
<dbReference type="PANTHER" id="PTHR22911:SF137">
    <property type="entry name" value="SOLUTE CARRIER FAMILY 35 MEMBER G2-RELATED"/>
    <property type="match status" value="1"/>
</dbReference>
<keyword evidence="1" id="KW-0812">Transmembrane</keyword>
<keyword evidence="1" id="KW-1133">Transmembrane helix</keyword>
<feature type="transmembrane region" description="Helical" evidence="1">
    <location>
        <begin position="66"/>
        <end position="87"/>
    </location>
</feature>
<comment type="caution">
    <text evidence="3">The sequence shown here is derived from an EMBL/GenBank/DDBJ whole genome shotgun (WGS) entry which is preliminary data.</text>
</comment>
<reference evidence="3" key="2">
    <citation type="submission" date="2006-05" db="EMBL/GenBank/DDBJ databases">
        <title>Sequencing of the draft genome and assembly of Desulfuromonas acetoxidans DSM 684.</title>
        <authorList>
            <consortium name="US DOE Joint Genome Institute (JGI-PGF)"/>
            <person name="Copeland A."/>
            <person name="Lucas S."/>
            <person name="Lapidus A."/>
            <person name="Barry K."/>
            <person name="Detter J.C."/>
            <person name="Glavina del Rio T."/>
            <person name="Hammon N."/>
            <person name="Israni S."/>
            <person name="Dalin E."/>
            <person name="Tice H."/>
            <person name="Bruce D."/>
            <person name="Pitluck S."/>
            <person name="Richardson P."/>
        </authorList>
    </citation>
    <scope>NUCLEOTIDE SEQUENCE [LARGE SCALE GENOMIC DNA]</scope>
    <source>
        <strain evidence="3">DSM 684</strain>
    </source>
</reference>
<feature type="transmembrane region" description="Helical" evidence="1">
    <location>
        <begin position="181"/>
        <end position="200"/>
    </location>
</feature>
<evidence type="ECO:0000313" key="3">
    <source>
        <dbReference type="EMBL" id="EAT16879.1"/>
    </source>
</evidence>
<dbReference type="Proteomes" id="UP000005695">
    <property type="component" value="Unassembled WGS sequence"/>
</dbReference>
<dbReference type="InterPro" id="IPR000620">
    <property type="entry name" value="EamA_dom"/>
</dbReference>
<dbReference type="Pfam" id="PF00892">
    <property type="entry name" value="EamA"/>
    <property type="match status" value="2"/>
</dbReference>
<keyword evidence="4" id="KW-1185">Reference proteome</keyword>
<gene>
    <name evidence="3" type="ORF">Dace_2131</name>
</gene>
<accession>Q1K2K2</accession>
<dbReference type="SUPFAM" id="SSF103481">
    <property type="entry name" value="Multidrug resistance efflux transporter EmrE"/>
    <property type="match status" value="2"/>
</dbReference>
<evidence type="ECO:0000256" key="1">
    <source>
        <dbReference type="SAM" id="Phobius"/>
    </source>
</evidence>
<dbReference type="RefSeq" id="WP_005998364.1">
    <property type="nucleotide sequence ID" value="NZ_AAEW02000003.1"/>
</dbReference>
<feature type="transmembrane region" description="Helical" evidence="1">
    <location>
        <begin position="121"/>
        <end position="141"/>
    </location>
</feature>
<dbReference type="AlphaFoldDB" id="Q1K2K2"/>
<feature type="transmembrane region" description="Helical" evidence="1">
    <location>
        <begin position="212"/>
        <end position="232"/>
    </location>
</feature>
<feature type="transmembrane region" description="Helical" evidence="1">
    <location>
        <begin position="33"/>
        <end position="54"/>
    </location>
</feature>
<feature type="transmembrane region" description="Helical" evidence="1">
    <location>
        <begin position="147"/>
        <end position="169"/>
    </location>
</feature>